<reference evidence="2 3" key="1">
    <citation type="submission" date="2024-11" db="EMBL/GenBank/DDBJ databases">
        <title>A near-complete genome assembly of Cinchona calisaya.</title>
        <authorList>
            <person name="Lian D.C."/>
            <person name="Zhao X.W."/>
            <person name="Wei L."/>
        </authorList>
    </citation>
    <scope>NUCLEOTIDE SEQUENCE [LARGE SCALE GENOMIC DNA]</scope>
    <source>
        <tissue evidence="2">Nenye</tissue>
    </source>
</reference>
<gene>
    <name evidence="2" type="ORF">ACH5RR_006422</name>
</gene>
<dbReference type="Proteomes" id="UP001630127">
    <property type="component" value="Unassembled WGS sequence"/>
</dbReference>
<keyword evidence="3" id="KW-1185">Reference proteome</keyword>
<feature type="compositionally biased region" description="Polar residues" evidence="1">
    <location>
        <begin position="96"/>
        <end position="107"/>
    </location>
</feature>
<feature type="region of interest" description="Disordered" evidence="1">
    <location>
        <begin position="92"/>
        <end position="124"/>
    </location>
</feature>
<dbReference type="AlphaFoldDB" id="A0ABD3AP06"/>
<organism evidence="2 3">
    <name type="scientific">Cinchona calisaya</name>
    <dbReference type="NCBI Taxonomy" id="153742"/>
    <lineage>
        <taxon>Eukaryota</taxon>
        <taxon>Viridiplantae</taxon>
        <taxon>Streptophyta</taxon>
        <taxon>Embryophyta</taxon>
        <taxon>Tracheophyta</taxon>
        <taxon>Spermatophyta</taxon>
        <taxon>Magnoliopsida</taxon>
        <taxon>eudicotyledons</taxon>
        <taxon>Gunneridae</taxon>
        <taxon>Pentapetalae</taxon>
        <taxon>asterids</taxon>
        <taxon>lamiids</taxon>
        <taxon>Gentianales</taxon>
        <taxon>Rubiaceae</taxon>
        <taxon>Cinchonoideae</taxon>
        <taxon>Cinchoneae</taxon>
        <taxon>Cinchona</taxon>
    </lineage>
</organism>
<evidence type="ECO:0000313" key="2">
    <source>
        <dbReference type="EMBL" id="KAL3532901.1"/>
    </source>
</evidence>
<protein>
    <submittedName>
        <fullName evidence="2">Uncharacterized protein</fullName>
    </submittedName>
</protein>
<comment type="caution">
    <text evidence="2">The sequence shown here is derived from an EMBL/GenBank/DDBJ whole genome shotgun (WGS) entry which is preliminary data.</text>
</comment>
<accession>A0ABD3AP06</accession>
<proteinExistence type="predicted"/>
<dbReference type="EMBL" id="JBJUIK010000003">
    <property type="protein sequence ID" value="KAL3532901.1"/>
    <property type="molecule type" value="Genomic_DNA"/>
</dbReference>
<sequence length="124" mass="14230">MSSLEHEANDIMKEMCYGNITDLLALKALENEQIVKISSCKTELANIDREEAELKKQLDLLDARRKNTLLMLKKDQEEFSHLETNLTNLKEEVSKIENSSPLQANESESFEKMKELSRPTAKNC</sequence>
<name>A0ABD3AP06_9GENT</name>
<evidence type="ECO:0000313" key="3">
    <source>
        <dbReference type="Proteomes" id="UP001630127"/>
    </source>
</evidence>
<evidence type="ECO:0000256" key="1">
    <source>
        <dbReference type="SAM" id="MobiDB-lite"/>
    </source>
</evidence>